<keyword evidence="3" id="KW-0731">Sigma factor</keyword>
<evidence type="ECO:0000256" key="4">
    <source>
        <dbReference type="ARBA" id="ARBA00023163"/>
    </source>
</evidence>
<feature type="domain" description="RNA polymerase sigma factor 70 region 4 type 2" evidence="6">
    <location>
        <begin position="146"/>
        <end position="192"/>
    </location>
</feature>
<dbReference type="STRING" id="1727163.AO498_16865"/>
<keyword evidence="8" id="KW-1185">Reference proteome</keyword>
<dbReference type="Pfam" id="PF04542">
    <property type="entry name" value="Sigma70_r2"/>
    <property type="match status" value="1"/>
</dbReference>
<dbReference type="Proteomes" id="UP000073816">
    <property type="component" value="Chromosome"/>
</dbReference>
<dbReference type="Gene3D" id="1.10.10.10">
    <property type="entry name" value="Winged helix-like DNA-binding domain superfamily/Winged helix DNA-binding domain"/>
    <property type="match status" value="1"/>
</dbReference>
<evidence type="ECO:0000256" key="3">
    <source>
        <dbReference type="ARBA" id="ARBA00023082"/>
    </source>
</evidence>
<dbReference type="InterPro" id="IPR013249">
    <property type="entry name" value="RNA_pol_sigma70_r4_t2"/>
</dbReference>
<dbReference type="RefSeq" id="WP_067550125.1">
    <property type="nucleotide sequence ID" value="NZ_CP012836.1"/>
</dbReference>
<dbReference type="GO" id="GO:0016987">
    <property type="term" value="F:sigma factor activity"/>
    <property type="evidence" value="ECO:0007669"/>
    <property type="project" value="UniProtKB-KW"/>
</dbReference>
<dbReference type="SUPFAM" id="SSF88946">
    <property type="entry name" value="Sigma2 domain of RNA polymerase sigma factors"/>
    <property type="match status" value="1"/>
</dbReference>
<evidence type="ECO:0000313" key="7">
    <source>
        <dbReference type="EMBL" id="AMQ58123.1"/>
    </source>
</evidence>
<dbReference type="GO" id="GO:0003677">
    <property type="term" value="F:DNA binding"/>
    <property type="evidence" value="ECO:0007669"/>
    <property type="project" value="InterPro"/>
</dbReference>
<dbReference type="NCBIfam" id="TIGR02937">
    <property type="entry name" value="sigma70-ECF"/>
    <property type="match status" value="1"/>
</dbReference>
<dbReference type="EMBL" id="CP012836">
    <property type="protein sequence ID" value="AMQ58123.1"/>
    <property type="molecule type" value="Genomic_DNA"/>
</dbReference>
<reference evidence="7 8" key="2">
    <citation type="journal article" date="2016" name="Genome Announc.">
        <title>Complete Genome Sequence of Algoriphagus sp. Strain M8-2, Isolated from a Brackish Lake.</title>
        <authorList>
            <person name="Muraguchi Y."/>
            <person name="Kushimoto K."/>
            <person name="Ohtsubo Y."/>
            <person name="Suzuki T."/>
            <person name="Dohra H."/>
            <person name="Kimbara K."/>
            <person name="Shintani M."/>
        </authorList>
    </citation>
    <scope>NUCLEOTIDE SEQUENCE [LARGE SCALE GENOMIC DNA]</scope>
    <source>
        <strain evidence="7 8">M8-2</strain>
    </source>
</reference>
<organism evidence="7 8">
    <name type="scientific">Algoriphagus sanaruensis</name>
    <dbReference type="NCBI Taxonomy" id="1727163"/>
    <lineage>
        <taxon>Bacteria</taxon>
        <taxon>Pseudomonadati</taxon>
        <taxon>Bacteroidota</taxon>
        <taxon>Cytophagia</taxon>
        <taxon>Cytophagales</taxon>
        <taxon>Cyclobacteriaceae</taxon>
        <taxon>Algoriphagus</taxon>
    </lineage>
</organism>
<dbReference type="GO" id="GO:0006352">
    <property type="term" value="P:DNA-templated transcription initiation"/>
    <property type="evidence" value="ECO:0007669"/>
    <property type="project" value="InterPro"/>
</dbReference>
<dbReference type="CDD" id="cd06171">
    <property type="entry name" value="Sigma70_r4"/>
    <property type="match status" value="1"/>
</dbReference>
<dbReference type="PANTHER" id="PTHR43133">
    <property type="entry name" value="RNA POLYMERASE ECF-TYPE SIGMA FACTO"/>
    <property type="match status" value="1"/>
</dbReference>
<evidence type="ECO:0000259" key="6">
    <source>
        <dbReference type="Pfam" id="PF08281"/>
    </source>
</evidence>
<dbReference type="InterPro" id="IPR007627">
    <property type="entry name" value="RNA_pol_sigma70_r2"/>
</dbReference>
<comment type="similarity">
    <text evidence="1">Belongs to the sigma-70 factor family. ECF subfamily.</text>
</comment>
<dbReference type="Gene3D" id="1.10.1740.10">
    <property type="match status" value="1"/>
</dbReference>
<dbReference type="KEGG" id="alm:AO498_16865"/>
<evidence type="ECO:0000259" key="5">
    <source>
        <dbReference type="Pfam" id="PF04542"/>
    </source>
</evidence>
<evidence type="ECO:0000313" key="8">
    <source>
        <dbReference type="Proteomes" id="UP000073816"/>
    </source>
</evidence>
<reference evidence="8" key="1">
    <citation type="submission" date="2015-09" db="EMBL/GenBank/DDBJ databases">
        <title>Complete sequence of Algoriphagus sp. M8-2.</title>
        <authorList>
            <person name="Shintani M."/>
        </authorList>
    </citation>
    <scope>NUCLEOTIDE SEQUENCE [LARGE SCALE GENOMIC DNA]</scope>
    <source>
        <strain evidence="8">M8-2</strain>
    </source>
</reference>
<proteinExistence type="inferred from homology"/>
<dbReference type="InterPro" id="IPR013324">
    <property type="entry name" value="RNA_pol_sigma_r3/r4-like"/>
</dbReference>
<dbReference type="AlphaFoldDB" id="A0A142ESL8"/>
<dbReference type="InterPro" id="IPR039425">
    <property type="entry name" value="RNA_pol_sigma-70-like"/>
</dbReference>
<feature type="domain" description="RNA polymerase sigma-70 region 2" evidence="5">
    <location>
        <begin position="34"/>
        <end position="100"/>
    </location>
</feature>
<accession>A0A142ESL8</accession>
<dbReference type="PANTHER" id="PTHR43133:SF51">
    <property type="entry name" value="RNA POLYMERASE SIGMA FACTOR"/>
    <property type="match status" value="1"/>
</dbReference>
<dbReference type="InterPro" id="IPR014284">
    <property type="entry name" value="RNA_pol_sigma-70_dom"/>
</dbReference>
<name>A0A142ESL8_9BACT</name>
<dbReference type="OrthoDB" id="9785675at2"/>
<dbReference type="InterPro" id="IPR036388">
    <property type="entry name" value="WH-like_DNA-bd_sf"/>
</dbReference>
<dbReference type="InterPro" id="IPR013325">
    <property type="entry name" value="RNA_pol_sigma_r2"/>
</dbReference>
<sequence>MEINERGFSNKALEDFALIDKAVIEKDQSAFATLMKRYKKAVYFMILKMIRDADDAEDLTMEAFAKAFRNLERFKKDYTFSTWLFRIATNNTIDFIRKKKLKTMSLNTSMSDDGGNSVNIDVEDDDNNPQDEFIKSQRIEMVRIFVDKLPAKYRKLVQLRYFDELSYEEIAQELDKPLGTVKAQLHRSRELLYEIASGKEKHI</sequence>
<dbReference type="SUPFAM" id="SSF88659">
    <property type="entry name" value="Sigma3 and sigma4 domains of RNA polymerase sigma factors"/>
    <property type="match status" value="1"/>
</dbReference>
<protein>
    <submittedName>
        <fullName evidence="7">RNA polymerase subunit sigma-24</fullName>
    </submittedName>
</protein>
<keyword evidence="4" id="KW-0804">Transcription</keyword>
<keyword evidence="2" id="KW-0805">Transcription regulation</keyword>
<dbReference type="PATRIC" id="fig|1727163.4.peg.3535"/>
<gene>
    <name evidence="7" type="ORF">AO498_16865</name>
</gene>
<evidence type="ECO:0000256" key="2">
    <source>
        <dbReference type="ARBA" id="ARBA00023015"/>
    </source>
</evidence>
<evidence type="ECO:0000256" key="1">
    <source>
        <dbReference type="ARBA" id="ARBA00010641"/>
    </source>
</evidence>
<dbReference type="Pfam" id="PF08281">
    <property type="entry name" value="Sigma70_r4_2"/>
    <property type="match status" value="1"/>
</dbReference>